<dbReference type="AlphaFoldDB" id="A0A5B0QVY2"/>
<evidence type="ECO:0000313" key="3">
    <source>
        <dbReference type="Proteomes" id="UP000324748"/>
    </source>
</evidence>
<dbReference type="Proteomes" id="UP000324748">
    <property type="component" value="Unassembled WGS sequence"/>
</dbReference>
<protein>
    <submittedName>
        <fullName evidence="2">Uncharacterized protein</fullName>
    </submittedName>
</protein>
<feature type="region of interest" description="Disordered" evidence="1">
    <location>
        <begin position="58"/>
        <end position="77"/>
    </location>
</feature>
<sequence length="120" mass="13289">MVGNPKLPTPKHVDSNTRACAYILSQVLPLEARFTQLHPDRSTTPNLDCKAPTQYLHTSTSPFPSSTPQFHQTPHPVINQPPQQLPYLLIWTLLPIPAPSTSTPVPVFFCPPGSDCPIWL</sequence>
<accession>A0A5B0QVY2</accession>
<feature type="compositionally biased region" description="Low complexity" evidence="1">
    <location>
        <begin position="58"/>
        <end position="72"/>
    </location>
</feature>
<dbReference type="EMBL" id="VSWC01000002">
    <property type="protein sequence ID" value="KAA1117481.1"/>
    <property type="molecule type" value="Genomic_DNA"/>
</dbReference>
<organism evidence="2 3">
    <name type="scientific">Puccinia graminis f. sp. tritici</name>
    <dbReference type="NCBI Taxonomy" id="56615"/>
    <lineage>
        <taxon>Eukaryota</taxon>
        <taxon>Fungi</taxon>
        <taxon>Dikarya</taxon>
        <taxon>Basidiomycota</taxon>
        <taxon>Pucciniomycotina</taxon>
        <taxon>Pucciniomycetes</taxon>
        <taxon>Pucciniales</taxon>
        <taxon>Pucciniaceae</taxon>
        <taxon>Puccinia</taxon>
    </lineage>
</organism>
<keyword evidence="3" id="KW-1185">Reference proteome</keyword>
<name>A0A5B0QVY2_PUCGR</name>
<evidence type="ECO:0000313" key="2">
    <source>
        <dbReference type="EMBL" id="KAA1117481.1"/>
    </source>
</evidence>
<proteinExistence type="predicted"/>
<reference evidence="2 3" key="1">
    <citation type="submission" date="2019-05" db="EMBL/GenBank/DDBJ databases">
        <title>Emergence of the Ug99 lineage of the wheat stem rust pathogen through somatic hybridization.</title>
        <authorList>
            <person name="Li F."/>
            <person name="Upadhyaya N.M."/>
            <person name="Sperschneider J."/>
            <person name="Matny O."/>
            <person name="Nguyen-Phuc H."/>
            <person name="Mago R."/>
            <person name="Raley C."/>
            <person name="Miller M.E."/>
            <person name="Silverstein K.A.T."/>
            <person name="Henningsen E."/>
            <person name="Hirsch C.D."/>
            <person name="Visser B."/>
            <person name="Pretorius Z.A."/>
            <person name="Steffenson B.J."/>
            <person name="Schwessinger B."/>
            <person name="Dodds P.N."/>
            <person name="Figueroa M."/>
        </authorList>
    </citation>
    <scope>NUCLEOTIDE SEQUENCE [LARGE SCALE GENOMIC DNA]</scope>
    <source>
        <strain evidence="2">21-0</strain>
    </source>
</reference>
<gene>
    <name evidence="2" type="ORF">PGT21_008813</name>
</gene>
<comment type="caution">
    <text evidence="2">The sequence shown here is derived from an EMBL/GenBank/DDBJ whole genome shotgun (WGS) entry which is preliminary data.</text>
</comment>
<evidence type="ECO:0000256" key="1">
    <source>
        <dbReference type="SAM" id="MobiDB-lite"/>
    </source>
</evidence>